<dbReference type="InterPro" id="IPR012337">
    <property type="entry name" value="RNaseH-like_sf"/>
</dbReference>
<evidence type="ECO:0000313" key="3">
    <source>
        <dbReference type="Proteomes" id="UP001218188"/>
    </source>
</evidence>
<feature type="non-terminal residue" evidence="2">
    <location>
        <position position="1"/>
    </location>
</feature>
<dbReference type="Gene3D" id="3.30.420.10">
    <property type="entry name" value="Ribonuclease H-like superfamily/Ribonuclease H"/>
    <property type="match status" value="1"/>
</dbReference>
<keyword evidence="3" id="KW-1185">Reference proteome</keyword>
<reference evidence="2" key="1">
    <citation type="submission" date="2023-03" db="EMBL/GenBank/DDBJ databases">
        <title>Massive genome expansion in bonnet fungi (Mycena s.s.) driven by repeated elements and novel gene families across ecological guilds.</title>
        <authorList>
            <consortium name="Lawrence Berkeley National Laboratory"/>
            <person name="Harder C.B."/>
            <person name="Miyauchi S."/>
            <person name="Viragh M."/>
            <person name="Kuo A."/>
            <person name="Thoen E."/>
            <person name="Andreopoulos B."/>
            <person name="Lu D."/>
            <person name="Skrede I."/>
            <person name="Drula E."/>
            <person name="Henrissat B."/>
            <person name="Morin E."/>
            <person name="Kohler A."/>
            <person name="Barry K."/>
            <person name="LaButti K."/>
            <person name="Morin E."/>
            <person name="Salamov A."/>
            <person name="Lipzen A."/>
            <person name="Mereny Z."/>
            <person name="Hegedus B."/>
            <person name="Baldrian P."/>
            <person name="Stursova M."/>
            <person name="Weitz H."/>
            <person name="Taylor A."/>
            <person name="Grigoriev I.V."/>
            <person name="Nagy L.G."/>
            <person name="Martin F."/>
            <person name="Kauserud H."/>
        </authorList>
    </citation>
    <scope>NUCLEOTIDE SEQUENCE</scope>
    <source>
        <strain evidence="2">CBHHK200</strain>
    </source>
</reference>
<organism evidence="2 3">
    <name type="scientific">Mycena alexandri</name>
    <dbReference type="NCBI Taxonomy" id="1745969"/>
    <lineage>
        <taxon>Eukaryota</taxon>
        <taxon>Fungi</taxon>
        <taxon>Dikarya</taxon>
        <taxon>Basidiomycota</taxon>
        <taxon>Agaricomycotina</taxon>
        <taxon>Agaricomycetes</taxon>
        <taxon>Agaricomycetidae</taxon>
        <taxon>Agaricales</taxon>
        <taxon>Marasmiineae</taxon>
        <taxon>Mycenaceae</taxon>
        <taxon>Mycena</taxon>
    </lineage>
</organism>
<dbReference type="SUPFAM" id="SSF53098">
    <property type="entry name" value="Ribonuclease H-like"/>
    <property type="match status" value="1"/>
</dbReference>
<name>A0AAD6X230_9AGAR</name>
<dbReference type="AlphaFoldDB" id="A0AAD6X230"/>
<evidence type="ECO:0000313" key="2">
    <source>
        <dbReference type="EMBL" id="KAJ7033772.1"/>
    </source>
</evidence>
<evidence type="ECO:0000259" key="1">
    <source>
        <dbReference type="PROSITE" id="PS50879"/>
    </source>
</evidence>
<gene>
    <name evidence="2" type="ORF">C8F04DRAFT_957275</name>
</gene>
<sequence length="240" mass="27665">FTWVKAHAGEAGNEAADILAKEGTRKPIPSLVEMRENTALLLPGAELQSMTQQVKMKKGRYQDKFNRRATARNTELAKESANDNGELPSTSRIWKSTRHKDVSRSMRFFLWMLVHNGYKVGKHWAKIEGHEFKATCAHFGITETMKHILTKCDSPGQEKIWELVSQLRKLKTTEELPRLTTGQMMVCATTNKKDTGATRLFRILILESAYLIWRRRNERVIQGKTLASYDEIYNRWLRAV</sequence>
<dbReference type="InterPro" id="IPR036397">
    <property type="entry name" value="RNaseH_sf"/>
</dbReference>
<dbReference type="PROSITE" id="PS50879">
    <property type="entry name" value="RNASE_H_1"/>
    <property type="match status" value="1"/>
</dbReference>
<dbReference type="GO" id="GO:0003676">
    <property type="term" value="F:nucleic acid binding"/>
    <property type="evidence" value="ECO:0007669"/>
    <property type="project" value="InterPro"/>
</dbReference>
<comment type="caution">
    <text evidence="2">The sequence shown here is derived from an EMBL/GenBank/DDBJ whole genome shotgun (WGS) entry which is preliminary data.</text>
</comment>
<dbReference type="GO" id="GO:0004523">
    <property type="term" value="F:RNA-DNA hybrid ribonuclease activity"/>
    <property type="evidence" value="ECO:0007669"/>
    <property type="project" value="InterPro"/>
</dbReference>
<dbReference type="InterPro" id="IPR002156">
    <property type="entry name" value="RNaseH_domain"/>
</dbReference>
<proteinExistence type="predicted"/>
<dbReference type="Proteomes" id="UP001218188">
    <property type="component" value="Unassembled WGS sequence"/>
</dbReference>
<protein>
    <recommendedName>
        <fullName evidence="1">RNase H type-1 domain-containing protein</fullName>
    </recommendedName>
</protein>
<feature type="domain" description="RNase H type-1" evidence="1">
    <location>
        <begin position="1"/>
        <end position="25"/>
    </location>
</feature>
<accession>A0AAD6X230</accession>
<dbReference type="EMBL" id="JARJCM010000063">
    <property type="protein sequence ID" value="KAJ7033772.1"/>
    <property type="molecule type" value="Genomic_DNA"/>
</dbReference>